<evidence type="ECO:0000313" key="7">
    <source>
        <dbReference type="EMBL" id="KAK9512982.1"/>
    </source>
</evidence>
<feature type="compositionally biased region" description="Basic and acidic residues" evidence="4">
    <location>
        <begin position="577"/>
        <end position="587"/>
    </location>
</feature>
<evidence type="ECO:0000256" key="2">
    <source>
        <dbReference type="ARBA" id="ARBA00024190"/>
    </source>
</evidence>
<dbReference type="InterPro" id="IPR041442">
    <property type="entry name" value="PIH1D1/2/3_CS-like"/>
</dbReference>
<dbReference type="InterPro" id="IPR012981">
    <property type="entry name" value="PIH1_N"/>
</dbReference>
<accession>A0AAW1DTJ5</accession>
<evidence type="ECO:0000256" key="3">
    <source>
        <dbReference type="HAMAP-Rule" id="MF_03069"/>
    </source>
</evidence>
<comment type="caution">
    <text evidence="7">The sequence shown here is derived from an EMBL/GenBank/DDBJ whole genome shotgun (WGS) entry which is preliminary data.</text>
</comment>
<name>A0AAW1DTJ5_9HEMI</name>
<dbReference type="GO" id="GO:0070286">
    <property type="term" value="P:axonemal dynein complex assembly"/>
    <property type="evidence" value="ECO:0007669"/>
    <property type="project" value="UniProtKB-UniRule"/>
</dbReference>
<dbReference type="HAMAP" id="MF_03069">
    <property type="entry name" value="Kintoun"/>
    <property type="match status" value="1"/>
</dbReference>
<dbReference type="Pfam" id="PF08190">
    <property type="entry name" value="PIH1"/>
    <property type="match status" value="1"/>
</dbReference>
<sequence>MALNDPLDDIDITKEELKDIKDAFKREEFRNMLTSYFEEVNDPKNIAQYQEEMIQFEKDRGVDITFINPEDGYVIKSSADGKQKIFINICSNDKVGKPSSSARIENGSRGLDWSIPFLQGKPRTDLDKKNELCSVFDVIFHPDTLYLAKKDERIKKLVDDTALSAVEDSFKVKIDRKNLIFPKIKYKGRKIAPVIRKRRDDYVENTEEDENDIMSGCPYPYGIPPKEHTPKPTVPRGNYDDDKELYAIPHYIVKHKRDFDMQEFRYSKDAKIHAAIPSELVVEIDLPLVKSTADVNLDVIDKSLSLISEKPAKYKLNISLPYSVDDENGNAKFDCKKKKLIVTLPVIKRDIPKDFIREDSGIESDVNHNNCSSSEEDIRKNIEVLHVSESNEVSEGDQVETDSIIITSEEIKTEFLRQDIHYSFPNNSVTIKDNQLSFRVIVRNIDPQSIAHKFLEGSKGVHIKFSSLGAGFFPVYYAFCLSIPAAKMDTTSLKIDVWDNYLLSTLNLDIDDDTKITSYFVGITPDDVEEKSLVNPTEEISNSNVELEDSITNAAPEDDNSNKIVHTSSDEASNSLEENKSSIIKNKDLAKESPSLSTNDFTAIKSDKHLIHSPLKSPLKCRTLSESHEIPESFERTRRSILKGSRSLSESHTDDYNTWSSIDSESHDDLSANKKTVRFSEVVSKKIFRANSSILGQRKKNEKKSRNRKKAAYERMLSSAGSEESETDREECDSVSELSDVSSDDSSSSGNGTNRSVNTVVPSSKNHRRRGAKNQRKAAAAAKHNHLHD</sequence>
<feature type="compositionally biased region" description="Polar residues" evidence="4">
    <location>
        <begin position="562"/>
        <end position="576"/>
    </location>
</feature>
<feature type="compositionally biased region" description="Low complexity" evidence="4">
    <location>
        <begin position="735"/>
        <end position="749"/>
    </location>
</feature>
<dbReference type="InterPro" id="IPR050734">
    <property type="entry name" value="PIH1/Kintoun_subfamily"/>
</dbReference>
<comment type="function">
    <text evidence="3">Required for cytoplasmic pre-assembly of axonemal dyneins, thereby playing a central role in motility in cilia and flagella. Involved in pre-assembly of dynein arm complexes in the cytoplasm before intraflagellar transport loads them for the ciliary compartment.</text>
</comment>
<evidence type="ECO:0000259" key="6">
    <source>
        <dbReference type="Pfam" id="PF18201"/>
    </source>
</evidence>
<evidence type="ECO:0000256" key="4">
    <source>
        <dbReference type="SAM" id="MobiDB-lite"/>
    </source>
</evidence>
<dbReference type="AlphaFoldDB" id="A0AAW1DTJ5"/>
<feature type="compositionally biased region" description="Acidic residues" evidence="4">
    <location>
        <begin position="723"/>
        <end position="734"/>
    </location>
</feature>
<feature type="compositionally biased region" description="Basic residues" evidence="4">
    <location>
        <begin position="765"/>
        <end position="776"/>
    </location>
</feature>
<feature type="compositionally biased region" description="Basic residues" evidence="4">
    <location>
        <begin position="697"/>
        <end position="710"/>
    </location>
</feature>
<evidence type="ECO:0000313" key="8">
    <source>
        <dbReference type="Proteomes" id="UP001461498"/>
    </source>
</evidence>
<feature type="region of interest" description="Disordered" evidence="4">
    <location>
        <begin position="694"/>
        <end position="789"/>
    </location>
</feature>
<comment type="similarity">
    <text evidence="3">Belongs to the PIH1 family. Kintoun subfamily.</text>
</comment>
<protein>
    <recommendedName>
        <fullName evidence="3">Protein kintoun</fullName>
    </recommendedName>
    <alternativeName>
        <fullName evidence="3">Dynein assembly factor 2, axonemal homolog</fullName>
    </alternativeName>
</protein>
<comment type="subcellular location">
    <subcellularLocation>
        <location evidence="3">Cytoplasm</location>
    </subcellularLocation>
    <subcellularLocation>
        <location evidence="2">Dynein axonemal particle</location>
    </subcellularLocation>
</comment>
<evidence type="ECO:0000259" key="5">
    <source>
        <dbReference type="Pfam" id="PF08190"/>
    </source>
</evidence>
<dbReference type="PANTHER" id="PTHR22997:SF3">
    <property type="entry name" value="PROTEIN KINTOUN"/>
    <property type="match status" value="1"/>
</dbReference>
<dbReference type="GO" id="GO:0060285">
    <property type="term" value="P:cilium-dependent cell motility"/>
    <property type="evidence" value="ECO:0007669"/>
    <property type="project" value="UniProtKB-UniRule"/>
</dbReference>
<feature type="region of interest" description="Disordered" evidence="4">
    <location>
        <begin position="553"/>
        <end position="587"/>
    </location>
</feature>
<proteinExistence type="inferred from homology"/>
<dbReference type="EMBL" id="JAPXFL010000001">
    <property type="protein sequence ID" value="KAK9512982.1"/>
    <property type="molecule type" value="Genomic_DNA"/>
</dbReference>
<dbReference type="InterPro" id="IPR034727">
    <property type="entry name" value="Kintoun"/>
</dbReference>
<evidence type="ECO:0000256" key="1">
    <source>
        <dbReference type="ARBA" id="ARBA00022490"/>
    </source>
</evidence>
<keyword evidence="1 3" id="KW-0963">Cytoplasm</keyword>
<dbReference type="Proteomes" id="UP001461498">
    <property type="component" value="Unassembled WGS sequence"/>
</dbReference>
<keyword evidence="8" id="KW-1185">Reference proteome</keyword>
<dbReference type="GO" id="GO:0120293">
    <property type="term" value="C:dynein axonemal particle"/>
    <property type="evidence" value="ECO:0007669"/>
    <property type="project" value="UniProtKB-SubCell"/>
</dbReference>
<reference evidence="7 8" key="1">
    <citation type="submission" date="2022-12" db="EMBL/GenBank/DDBJ databases">
        <title>Chromosome-level genome assembly of true bugs.</title>
        <authorList>
            <person name="Ma L."/>
            <person name="Li H."/>
        </authorList>
    </citation>
    <scope>NUCLEOTIDE SEQUENCE [LARGE SCALE GENOMIC DNA]</scope>
    <source>
        <strain evidence="7">Lab_2022b</strain>
    </source>
</reference>
<feature type="domain" description="PIH1 N-terminal" evidence="5">
    <location>
        <begin position="40"/>
        <end position="200"/>
    </location>
</feature>
<organism evidence="7 8">
    <name type="scientific">Rhynocoris fuscipes</name>
    <dbReference type="NCBI Taxonomy" id="488301"/>
    <lineage>
        <taxon>Eukaryota</taxon>
        <taxon>Metazoa</taxon>
        <taxon>Ecdysozoa</taxon>
        <taxon>Arthropoda</taxon>
        <taxon>Hexapoda</taxon>
        <taxon>Insecta</taxon>
        <taxon>Pterygota</taxon>
        <taxon>Neoptera</taxon>
        <taxon>Paraneoptera</taxon>
        <taxon>Hemiptera</taxon>
        <taxon>Heteroptera</taxon>
        <taxon>Panheteroptera</taxon>
        <taxon>Cimicomorpha</taxon>
        <taxon>Reduviidae</taxon>
        <taxon>Harpactorinae</taxon>
        <taxon>Harpactorini</taxon>
        <taxon>Rhynocoris</taxon>
    </lineage>
</organism>
<feature type="compositionally biased region" description="Polar residues" evidence="4">
    <location>
        <begin position="750"/>
        <end position="764"/>
    </location>
</feature>
<feature type="domain" description="PIH1D1/2/3 CS-like" evidence="6">
    <location>
        <begin position="247"/>
        <end position="347"/>
    </location>
</feature>
<dbReference type="PANTHER" id="PTHR22997">
    <property type="entry name" value="PIH1 DOMAIN-CONTAINING PROTEIN 1"/>
    <property type="match status" value="1"/>
</dbReference>
<dbReference type="Pfam" id="PF18201">
    <property type="entry name" value="PIH1_CS"/>
    <property type="match status" value="1"/>
</dbReference>
<gene>
    <name evidence="7" type="ORF">O3M35_001280</name>
</gene>
<feature type="region of interest" description="Disordered" evidence="4">
    <location>
        <begin position="643"/>
        <end position="672"/>
    </location>
</feature>